<dbReference type="Proteomes" id="UP000006352">
    <property type="component" value="Unassembled WGS sequence"/>
</dbReference>
<dbReference type="HOGENOM" id="CLU_002353_0_0_1"/>
<dbReference type="InterPro" id="IPR052609">
    <property type="entry name" value="Ribosome_Biogenesis_Reg"/>
</dbReference>
<accession>J4H2V7</accession>
<organism evidence="3 4">
    <name type="scientific">Fibroporia radiculosa</name>
    <dbReference type="NCBI Taxonomy" id="599839"/>
    <lineage>
        <taxon>Eukaryota</taxon>
        <taxon>Fungi</taxon>
        <taxon>Dikarya</taxon>
        <taxon>Basidiomycota</taxon>
        <taxon>Agaricomycotina</taxon>
        <taxon>Agaricomycetes</taxon>
        <taxon>Polyporales</taxon>
        <taxon>Fibroporiaceae</taxon>
        <taxon>Fibroporia</taxon>
    </lineage>
</organism>
<feature type="region of interest" description="Disordered" evidence="1">
    <location>
        <begin position="539"/>
        <end position="558"/>
    </location>
</feature>
<evidence type="ECO:0000259" key="2">
    <source>
        <dbReference type="Pfam" id="PF10441"/>
    </source>
</evidence>
<dbReference type="PANTHER" id="PTHR15682:SF2">
    <property type="entry name" value="UNHEALTHY RIBOSOME BIOGENESIS PROTEIN 2 HOMOLOG"/>
    <property type="match status" value="1"/>
</dbReference>
<dbReference type="GeneID" id="24097105"/>
<dbReference type="GO" id="GO:0042254">
    <property type="term" value="P:ribosome biogenesis"/>
    <property type="evidence" value="ECO:0007669"/>
    <property type="project" value="TreeGrafter"/>
</dbReference>
<gene>
    <name evidence="3" type="ORF">FIBRA_04274</name>
</gene>
<evidence type="ECO:0000313" key="4">
    <source>
        <dbReference type="Proteomes" id="UP000006352"/>
    </source>
</evidence>
<name>J4H2V7_9APHY</name>
<evidence type="ECO:0000313" key="3">
    <source>
        <dbReference type="EMBL" id="CCM02194.1"/>
    </source>
</evidence>
<dbReference type="Pfam" id="PF10441">
    <property type="entry name" value="Urb2"/>
    <property type="match status" value="1"/>
</dbReference>
<dbReference type="RefSeq" id="XP_012181477.1">
    <property type="nucleotide sequence ID" value="XM_012326087.1"/>
</dbReference>
<dbReference type="STRING" id="599839.J4H2V7"/>
<dbReference type="GO" id="GO:0005730">
    <property type="term" value="C:nucleolus"/>
    <property type="evidence" value="ECO:0007669"/>
    <property type="project" value="TreeGrafter"/>
</dbReference>
<reference evidence="3 4" key="1">
    <citation type="journal article" date="2012" name="Appl. Environ. Microbiol.">
        <title>Short-read sequencing for genomic analysis of the brown rot fungus Fibroporia radiculosa.</title>
        <authorList>
            <person name="Tang J.D."/>
            <person name="Perkins A.D."/>
            <person name="Sonstegard T.S."/>
            <person name="Schroeder S.G."/>
            <person name="Burgess S.C."/>
            <person name="Diehl S.V."/>
        </authorList>
    </citation>
    <scope>NUCLEOTIDE SEQUENCE [LARGE SCALE GENOMIC DNA]</scope>
    <source>
        <strain evidence="3 4">TFFH 294</strain>
    </source>
</reference>
<dbReference type="InParanoid" id="J4H2V7"/>
<dbReference type="PANTHER" id="PTHR15682">
    <property type="entry name" value="UNHEALTHY RIBOSOME BIOGENESIS PROTEIN 2 HOMOLOG"/>
    <property type="match status" value="1"/>
</dbReference>
<evidence type="ECO:0000256" key="1">
    <source>
        <dbReference type="SAM" id="MobiDB-lite"/>
    </source>
</evidence>
<sequence length="1472" mass="165317">MAASRCGSVQDFIRALKAPSDPPRLDSSLKIELAREAWEDATFHLPNKGEVIADWILTRLLKDKVKEGHANPLLDFRFWKLLADVLTSSKTVYVNAKFTPVTIKSWLLPILNRTPIAPIISGYFTMSHLVDHDTLPLTTLVSQCIVVLWPLAASKFSPEMLLECLGAVLAYLGKIHLDRLGHSQKAIGTVASLIASSYRTALSNSAAKKKLYAAFLQHHIFDWLQCIKPGVDSQQWHQSLASEIFVTGIETFFNLDILRALDDKKCDATFKETLLKLSVTSPSAVIDVFPSLYQSFMQSIKRYKGALFGQSSGRAVSTGNAIVQLQTAGMAFLSCLDEVITSASSTQHVLVWRTRVELLAIVHNENLYNADDEDATRTLRHIGELAIAALASPDDNHMPQVPLALEALSALTRVDYDIMSPSFSTIWSRIALIPDTHSTALPYLDLLLEYHMKTRTIPNFIYSWTDAFSVQYLRSSLEDPQHVYRLVASSPLFCFPYLDRLSKAIHGFVTPGQIKELADNMIQRLYSLFKEFRELDKKRTADDGRGPRKRRKKDLEVTPVIGGDSTPDLIAVTFSLSARAAVVVLSSLPMHSTSEEIREETRNSFREACTALVPRALKGASKAMSTDDRRSSWGWQMVATASLRVYHSLAVIRQLHLNLRCDQHVFRDLILASELDDVVPEYMLEIARVLLGEAADGVIEPELIFDGLLHHLELHLRCSVSWSGRTHDLTPAAGEPQAVLALFQLLLTRWLPLLESSASTNQILRLVKLMLEVDVRGPLLDGTTSSHRVLTVNTAFVSTLRNAELWELQRVRDAFVGQLNEYTAVLESVDLAELLIDPKAMVARVSQTELTRISSVFEFLLYAPDEYFSRNSRANFLRKALVSDVLLRRQDEILGERSMRSLVGVREFTRRMYTHLGTIDHPAAKTFCDYLTDSTPSASHYDGHEDELVTVTMKIIGMYMTSFLIHARAGYENTALEVVQSFSIYLSIPVQQRPPSHLIREKSILQFTSTLTSSHHLSQYALIPTSIKYYLILINEFSFNETFMSKLLELYERMVAVFSLEMNVLSRKAYSHPVADVLFRNHFLRAWSCTLDLGRWLSARTFDLPIFGHVLVGQLLERASSLSNDDDCLAVLDVVLAELQMADESHHYEELVRLDTRLSGACKTLLATHFSYLLDYVFEALSVTDDPRDQDAANLVHFSTLLLHSSPEGTAKLTQNFVTKFLHLCADQPEYLACPPLRREILKFMSRQFNDKTSKPASIRPADLSSLWSIIGFLLSESEDHAATTDPDVFHEIVSIISALIRLRRDLVVNTLPHLGFVLCQLTKCLRAIRPHLGAKQTKLVMNTLPSWISANKPLSAHESKALARLMTTLAVKTLVRTYETGDAQKAESLARPFSKHAAYVLTAYTEAVNDTLCHVAAPVRKELHSGLFALCEMLGEYNRDALMVSALDADGKTIMKALWKDYEKERYMGQG</sequence>
<dbReference type="OrthoDB" id="160374at2759"/>
<feature type="domain" description="Nucleolar 27S pre-rRNA processing Urb2/Npa2 C-terminal" evidence="2">
    <location>
        <begin position="1253"/>
        <end position="1471"/>
    </location>
</feature>
<keyword evidence="4" id="KW-1185">Reference proteome</keyword>
<dbReference type="InterPro" id="IPR018849">
    <property type="entry name" value="Urb2/Npa2_C"/>
</dbReference>
<dbReference type="EMBL" id="HE797067">
    <property type="protein sequence ID" value="CCM02194.1"/>
    <property type="molecule type" value="Genomic_DNA"/>
</dbReference>
<proteinExistence type="predicted"/>
<protein>
    <recommendedName>
        <fullName evidence="2">Nucleolar 27S pre-rRNA processing Urb2/Npa2 C-terminal domain-containing protein</fullName>
    </recommendedName>
</protein>